<accession>A0A0F9LIJ5</accession>
<proteinExistence type="predicted"/>
<dbReference type="AlphaFoldDB" id="A0A0F9LIJ5"/>
<protein>
    <submittedName>
        <fullName evidence="1">Uncharacterized protein</fullName>
    </submittedName>
</protein>
<gene>
    <name evidence="1" type="ORF">LCGC14_1273430</name>
</gene>
<comment type="caution">
    <text evidence="1">The sequence shown here is derived from an EMBL/GenBank/DDBJ whole genome shotgun (WGS) entry which is preliminary data.</text>
</comment>
<name>A0A0F9LIJ5_9ZZZZ</name>
<sequence>MADVALKIIVPDAWVDITIEAITSRWPKPDGVTQKKWAETQIRIWLRNIVGAHKRAKDRITAMDAGGYIETHDDDIPIEISS</sequence>
<evidence type="ECO:0000313" key="1">
    <source>
        <dbReference type="EMBL" id="KKM86991.1"/>
    </source>
</evidence>
<dbReference type="EMBL" id="LAZR01007170">
    <property type="protein sequence ID" value="KKM86991.1"/>
    <property type="molecule type" value="Genomic_DNA"/>
</dbReference>
<organism evidence="1">
    <name type="scientific">marine sediment metagenome</name>
    <dbReference type="NCBI Taxonomy" id="412755"/>
    <lineage>
        <taxon>unclassified sequences</taxon>
        <taxon>metagenomes</taxon>
        <taxon>ecological metagenomes</taxon>
    </lineage>
</organism>
<reference evidence="1" key="1">
    <citation type="journal article" date="2015" name="Nature">
        <title>Complex archaea that bridge the gap between prokaryotes and eukaryotes.</title>
        <authorList>
            <person name="Spang A."/>
            <person name="Saw J.H."/>
            <person name="Jorgensen S.L."/>
            <person name="Zaremba-Niedzwiedzka K."/>
            <person name="Martijn J."/>
            <person name="Lind A.E."/>
            <person name="van Eijk R."/>
            <person name="Schleper C."/>
            <person name="Guy L."/>
            <person name="Ettema T.J."/>
        </authorList>
    </citation>
    <scope>NUCLEOTIDE SEQUENCE</scope>
</reference>